<sequence length="53" mass="6306">MNQFITSESNVVTRGYATFEQLLFSKYITFIYVYIYIMIKKMSKISHDKITCP</sequence>
<keyword evidence="1" id="KW-0812">Transmembrane</keyword>
<evidence type="ECO:0000313" key="2">
    <source>
        <dbReference type="EMBL" id="CDW39316.1"/>
    </source>
</evidence>
<keyword evidence="1" id="KW-1133">Transmembrane helix</keyword>
<keyword evidence="1" id="KW-0472">Membrane</keyword>
<organism evidence="2">
    <name type="scientific">Lepeophtheirus salmonis</name>
    <name type="common">Salmon louse</name>
    <name type="synonym">Caligus salmonis</name>
    <dbReference type="NCBI Taxonomy" id="72036"/>
    <lineage>
        <taxon>Eukaryota</taxon>
        <taxon>Metazoa</taxon>
        <taxon>Ecdysozoa</taxon>
        <taxon>Arthropoda</taxon>
        <taxon>Crustacea</taxon>
        <taxon>Multicrustacea</taxon>
        <taxon>Hexanauplia</taxon>
        <taxon>Copepoda</taxon>
        <taxon>Siphonostomatoida</taxon>
        <taxon>Caligidae</taxon>
        <taxon>Lepeophtheirus</taxon>
    </lineage>
</organism>
<evidence type="ECO:0000256" key="1">
    <source>
        <dbReference type="SAM" id="Phobius"/>
    </source>
</evidence>
<accession>A0A0K2UNL0</accession>
<feature type="transmembrane region" description="Helical" evidence="1">
    <location>
        <begin position="22"/>
        <end position="39"/>
    </location>
</feature>
<reference evidence="2" key="1">
    <citation type="submission" date="2014-05" db="EMBL/GenBank/DDBJ databases">
        <authorList>
            <person name="Chronopoulou M."/>
        </authorList>
    </citation>
    <scope>NUCLEOTIDE SEQUENCE</scope>
    <source>
        <tissue evidence="2">Whole organism</tissue>
    </source>
</reference>
<name>A0A0K2UNL0_LEPSM</name>
<proteinExistence type="predicted"/>
<protein>
    <submittedName>
        <fullName evidence="2">Uncharacterized protein</fullName>
    </submittedName>
</protein>
<dbReference type="AlphaFoldDB" id="A0A0K2UNL0"/>
<dbReference type="EMBL" id="HACA01021955">
    <property type="protein sequence ID" value="CDW39316.1"/>
    <property type="molecule type" value="Transcribed_RNA"/>
</dbReference>